<keyword evidence="2" id="KW-0812">Transmembrane</keyword>
<dbReference type="InterPro" id="IPR050640">
    <property type="entry name" value="Bact_2-comp_sensor_kinase"/>
</dbReference>
<dbReference type="Gene3D" id="3.30.565.10">
    <property type="entry name" value="Histidine kinase-like ATPase, C-terminal domain"/>
    <property type="match status" value="1"/>
</dbReference>
<dbReference type="PANTHER" id="PTHR34220">
    <property type="entry name" value="SENSOR HISTIDINE KINASE YPDA"/>
    <property type="match status" value="1"/>
</dbReference>
<evidence type="ECO:0000256" key="2">
    <source>
        <dbReference type="SAM" id="Phobius"/>
    </source>
</evidence>
<proteinExistence type="predicted"/>
<dbReference type="Pfam" id="PF13181">
    <property type="entry name" value="TPR_8"/>
    <property type="match status" value="2"/>
</dbReference>
<evidence type="ECO:0000259" key="3">
    <source>
        <dbReference type="Pfam" id="PF06580"/>
    </source>
</evidence>
<dbReference type="InterPro" id="IPR011990">
    <property type="entry name" value="TPR-like_helical_dom_sf"/>
</dbReference>
<dbReference type="RefSeq" id="WP_079684584.1">
    <property type="nucleotide sequence ID" value="NZ_FUYQ01000034.1"/>
</dbReference>
<dbReference type="EMBL" id="FUYQ01000034">
    <property type="protein sequence ID" value="SKB89243.1"/>
    <property type="molecule type" value="Genomic_DNA"/>
</dbReference>
<dbReference type="InterPro" id="IPR036890">
    <property type="entry name" value="HATPase_C_sf"/>
</dbReference>
<keyword evidence="1" id="KW-0802">TPR repeat</keyword>
<organism evidence="4 5">
    <name type="scientific">Parabacteroides chartae</name>
    <dbReference type="NCBI Taxonomy" id="1037355"/>
    <lineage>
        <taxon>Bacteria</taxon>
        <taxon>Pseudomonadati</taxon>
        <taxon>Bacteroidota</taxon>
        <taxon>Bacteroidia</taxon>
        <taxon>Bacteroidales</taxon>
        <taxon>Tannerellaceae</taxon>
        <taxon>Parabacteroides</taxon>
    </lineage>
</organism>
<feature type="domain" description="Signal transduction histidine kinase internal region" evidence="3">
    <location>
        <begin position="435"/>
        <end position="514"/>
    </location>
</feature>
<reference evidence="5" key="1">
    <citation type="submission" date="2017-02" db="EMBL/GenBank/DDBJ databases">
        <authorList>
            <person name="Varghese N."/>
            <person name="Submissions S."/>
        </authorList>
    </citation>
    <scope>NUCLEOTIDE SEQUENCE [LARGE SCALE GENOMIC DNA]</scope>
    <source>
        <strain evidence="5">DSM 24967</strain>
    </source>
</reference>
<dbReference type="SUPFAM" id="SSF55874">
    <property type="entry name" value="ATPase domain of HSP90 chaperone/DNA topoisomerase II/histidine kinase"/>
    <property type="match status" value="1"/>
</dbReference>
<dbReference type="SUPFAM" id="SSF48452">
    <property type="entry name" value="TPR-like"/>
    <property type="match status" value="2"/>
</dbReference>
<dbReference type="SMART" id="SM00028">
    <property type="entry name" value="TPR"/>
    <property type="match status" value="7"/>
</dbReference>
<dbReference type="PROSITE" id="PS50005">
    <property type="entry name" value="TPR"/>
    <property type="match status" value="3"/>
</dbReference>
<feature type="repeat" description="TPR" evidence="1">
    <location>
        <begin position="203"/>
        <end position="236"/>
    </location>
</feature>
<sequence>MNKRITVYILLFVLLNTFIQQNLFANTNHSQNAMLHTPTETKRWFDLAVEYEKNGKIEESIQTYRQALHHAETENNLQLKAQILNNLAILLSDSGLRQEGIELSYKAYEAYLMLADSARAANVKINIGTDYIDEGKFEEALKVMLEGLELRIQCGDSTNLAAYYLNIGDVYKQLNIDKKWKLFLEKARKLAATPNYATFDTKICILNELGSMYDDNKAYDQAISAYQEMYNLSKKEGFINGMATALNNLASVYLETRQNKKALLATQESLTLNKKDNNYYGLVFSNNLMGDVYLALGNTPEAKKHYKEGINLANKYDFKTEFVNSYEGLYKTYRKEGNWEEALYYHEQTHRLTDSLKNNELQEKVLEIEAKYQAEKRERQIELLHNENELKNARIKLQSVYIWGVSFLFILVSAGSVWIVRQKRIKQRAKQVELEQKLLRSQMNPHFLFNSLGAIQSYMLKNDGRKAAFYLSNLSSLMRSILKNSREEVISLQEEKETLEKYLGIHKLRLGERLNYVVSVSDELDQEEVYLPPMMIQPFVENAVIHGIEPMDKEGIIQVRFYKDGNLLVIQVEDNGAGIQDCSKNKNATHVSYALQIFKERVANLKKRYGTEIFYSIIAKDPSIESGTLVTVKIPLKSF</sequence>
<dbReference type="Gene3D" id="1.25.40.10">
    <property type="entry name" value="Tetratricopeptide repeat domain"/>
    <property type="match status" value="2"/>
</dbReference>
<evidence type="ECO:0000313" key="4">
    <source>
        <dbReference type="EMBL" id="SKB89243.1"/>
    </source>
</evidence>
<keyword evidence="2" id="KW-1133">Transmembrane helix</keyword>
<name>A0A1T5EZ76_9BACT</name>
<keyword evidence="5" id="KW-1185">Reference proteome</keyword>
<dbReference type="GO" id="GO:0000155">
    <property type="term" value="F:phosphorelay sensor kinase activity"/>
    <property type="evidence" value="ECO:0007669"/>
    <property type="project" value="InterPro"/>
</dbReference>
<dbReference type="InterPro" id="IPR019734">
    <property type="entry name" value="TPR_rpt"/>
</dbReference>
<gene>
    <name evidence="4" type="ORF">SAMN05660349_03220</name>
</gene>
<feature type="repeat" description="TPR" evidence="1">
    <location>
        <begin position="243"/>
        <end position="276"/>
    </location>
</feature>
<protein>
    <submittedName>
        <fullName evidence="4">Tetratricopeptide repeat-containing protein</fullName>
    </submittedName>
</protein>
<accession>A0A1T5EZ76</accession>
<keyword evidence="2" id="KW-0472">Membrane</keyword>
<dbReference type="PANTHER" id="PTHR34220:SF9">
    <property type="entry name" value="SIGNAL TRANSDUCTION HISTIDINE KINASE INTERNAL REGION DOMAIN-CONTAINING PROTEIN"/>
    <property type="match status" value="1"/>
</dbReference>
<dbReference type="GO" id="GO:0016020">
    <property type="term" value="C:membrane"/>
    <property type="evidence" value="ECO:0007669"/>
    <property type="project" value="InterPro"/>
</dbReference>
<evidence type="ECO:0000256" key="1">
    <source>
        <dbReference type="PROSITE-ProRule" id="PRU00339"/>
    </source>
</evidence>
<dbReference type="AlphaFoldDB" id="A0A1T5EZ76"/>
<dbReference type="Pfam" id="PF06580">
    <property type="entry name" value="His_kinase"/>
    <property type="match status" value="1"/>
</dbReference>
<dbReference type="Proteomes" id="UP000190852">
    <property type="component" value="Unassembled WGS sequence"/>
</dbReference>
<dbReference type="InterPro" id="IPR010559">
    <property type="entry name" value="Sig_transdc_His_kin_internal"/>
</dbReference>
<feature type="repeat" description="TPR" evidence="1">
    <location>
        <begin position="41"/>
        <end position="74"/>
    </location>
</feature>
<feature type="transmembrane region" description="Helical" evidence="2">
    <location>
        <begin position="400"/>
        <end position="420"/>
    </location>
</feature>
<evidence type="ECO:0000313" key="5">
    <source>
        <dbReference type="Proteomes" id="UP000190852"/>
    </source>
</evidence>